<dbReference type="Proteomes" id="UP000240663">
    <property type="component" value="Segment"/>
</dbReference>
<evidence type="ECO:0000313" key="1">
    <source>
        <dbReference type="EMBL" id="ATS94001.1"/>
    </source>
</evidence>
<accession>A0A2D2W6S4</accession>
<organism evidence="1 2">
    <name type="scientific">Pectobacterium phage DU_PP_V</name>
    <dbReference type="NCBI Taxonomy" id="2041492"/>
    <lineage>
        <taxon>Viruses</taxon>
        <taxon>Duplodnaviria</taxon>
        <taxon>Heunggongvirae</taxon>
        <taxon>Uroviricota</taxon>
        <taxon>Caudoviricetes</taxon>
        <taxon>Demerecviridae</taxon>
        <taxon>Mccorquodalevirinae</taxon>
        <taxon>Hongcheonvirus</taxon>
        <taxon>Hongcheonvirus DUPPV</taxon>
    </lineage>
</organism>
<reference evidence="1 2" key="1">
    <citation type="submission" date="2017-09" db="EMBL/GenBank/DDBJ databases">
        <title>Complete genome sequence of bacteriophage (DU_PP_V) infecting Pectobacterium spp.</title>
        <authorList>
            <person name="Park T.-H."/>
        </authorList>
    </citation>
    <scope>NUCLEOTIDE SEQUENCE [LARGE SCALE GENOMIC DNA]</scope>
</reference>
<dbReference type="EMBL" id="MF979564">
    <property type="protein sequence ID" value="ATS94001.1"/>
    <property type="molecule type" value="Genomic_DNA"/>
</dbReference>
<protein>
    <submittedName>
        <fullName evidence="1">Uncharacterized protein</fullName>
    </submittedName>
</protein>
<name>A0A2D2W6S4_9CAUD</name>
<sequence length="141" mass="16457">MNSIEDALKFPVNSFTNLDGSINRSKIKRLDPAYQQTALNFIFICKAVEAHGMHYNYSRTKYSRMDRLVSIWCPDHQGYFQQTARVHLAGHGCPKCAHKVIPRITEYGTFNVPCSLFQYKVEEDKIIFFNKLNSKEFDLWL</sequence>
<gene>
    <name evidence="1" type="ORF">P13BB106kb_p017</name>
</gene>
<keyword evidence="2" id="KW-1185">Reference proteome</keyword>
<proteinExistence type="predicted"/>
<evidence type="ECO:0000313" key="2">
    <source>
        <dbReference type="Proteomes" id="UP000240663"/>
    </source>
</evidence>